<dbReference type="SUPFAM" id="SSF53335">
    <property type="entry name" value="S-adenosyl-L-methionine-dependent methyltransferases"/>
    <property type="match status" value="1"/>
</dbReference>
<evidence type="ECO:0000313" key="2">
    <source>
        <dbReference type="Proteomes" id="UP000186098"/>
    </source>
</evidence>
<dbReference type="Gene3D" id="3.40.50.150">
    <property type="entry name" value="Vaccinia Virus protein VP39"/>
    <property type="match status" value="1"/>
</dbReference>
<dbReference type="AlphaFoldDB" id="A0A1N7K3R0"/>
<dbReference type="Gene3D" id="1.10.150.290">
    <property type="entry name" value="S-adenosyl-L-methionine-dependent methyltransferases"/>
    <property type="match status" value="1"/>
</dbReference>
<dbReference type="GO" id="GO:0032259">
    <property type="term" value="P:methylation"/>
    <property type="evidence" value="ECO:0007669"/>
    <property type="project" value="UniProtKB-KW"/>
</dbReference>
<dbReference type="Proteomes" id="UP000186098">
    <property type="component" value="Unassembled WGS sequence"/>
</dbReference>
<dbReference type="RefSeq" id="WP_076363385.1">
    <property type="nucleotide sequence ID" value="NZ_FTOM01000001.1"/>
</dbReference>
<keyword evidence="1" id="KW-0808">Transferase</keyword>
<dbReference type="GO" id="GO:0030798">
    <property type="term" value="F:trans-aconitate 2-methyltransferase activity"/>
    <property type="evidence" value="ECO:0007669"/>
    <property type="project" value="InterPro"/>
</dbReference>
<dbReference type="OrthoDB" id="9795085at2"/>
<dbReference type="CDD" id="cd02440">
    <property type="entry name" value="AdoMet_MTases"/>
    <property type="match status" value="1"/>
</dbReference>
<dbReference type="InterPro" id="IPR023149">
    <property type="entry name" value="Trans_acon_MeTrfase_C"/>
</dbReference>
<sequence length="258" mass="28529">MADWNPESYARFGGLRLRPALDLLAQVHLTAQGDVIDLGCGNGLVAGALRARAQGRRLIGVDTSPAMLKAASGTAAYSRLVQADARAWMPERPPAMIFSNALVHWLDDHETLLRRLAGFLAPGGILAVQMPRQHGAPSHRFLRDFAAEMFPDRFDFTDWEPPVAAPAEYHRMLAPLGLPDVWQTDYVQRLGKVKHGHPVRRFTEPTAMRPFLEQLTEDEAGAYIARYDAALAAAYPLAEDGSVLFPFRRVFFTLTVPG</sequence>
<proteinExistence type="predicted"/>
<dbReference type="Pfam" id="PF13489">
    <property type="entry name" value="Methyltransf_23"/>
    <property type="match status" value="1"/>
</dbReference>
<gene>
    <name evidence="1" type="ORF">SAMN05421795_101587</name>
</gene>
<dbReference type="InterPro" id="IPR029063">
    <property type="entry name" value="SAM-dependent_MTases_sf"/>
</dbReference>
<protein>
    <submittedName>
        <fullName evidence="1">Trans-aconitate 2-methyltransferase</fullName>
    </submittedName>
</protein>
<name>A0A1N7K3R0_9RHOB</name>
<keyword evidence="1" id="KW-0489">Methyltransferase</keyword>
<dbReference type="PANTHER" id="PTHR43861">
    <property type="entry name" value="TRANS-ACONITATE 2-METHYLTRANSFERASE-RELATED"/>
    <property type="match status" value="1"/>
</dbReference>
<dbReference type="STRING" id="407234.SAMN05421795_101587"/>
<accession>A0A1N7K3R0</accession>
<keyword evidence="2" id="KW-1185">Reference proteome</keyword>
<dbReference type="PANTHER" id="PTHR43861:SF1">
    <property type="entry name" value="TRANS-ACONITATE 2-METHYLTRANSFERASE"/>
    <property type="match status" value="1"/>
</dbReference>
<organism evidence="1 2">
    <name type="scientific">Phaeovulum vinaykumarii</name>
    <dbReference type="NCBI Taxonomy" id="407234"/>
    <lineage>
        <taxon>Bacteria</taxon>
        <taxon>Pseudomonadati</taxon>
        <taxon>Pseudomonadota</taxon>
        <taxon>Alphaproteobacteria</taxon>
        <taxon>Rhodobacterales</taxon>
        <taxon>Paracoccaceae</taxon>
        <taxon>Phaeovulum</taxon>
    </lineage>
</organism>
<dbReference type="EMBL" id="FTOM01000001">
    <property type="protein sequence ID" value="SIS56201.1"/>
    <property type="molecule type" value="Genomic_DNA"/>
</dbReference>
<evidence type="ECO:0000313" key="1">
    <source>
        <dbReference type="EMBL" id="SIS56201.1"/>
    </source>
</evidence>
<reference evidence="2" key="1">
    <citation type="submission" date="2017-01" db="EMBL/GenBank/DDBJ databases">
        <authorList>
            <person name="Varghese N."/>
            <person name="Submissions S."/>
        </authorList>
    </citation>
    <scope>NUCLEOTIDE SEQUENCE [LARGE SCALE GENOMIC DNA]</scope>
    <source>
        <strain evidence="2">DSM 18714</strain>
    </source>
</reference>